<organism evidence="2 3">
    <name type="scientific">Porites evermanni</name>
    <dbReference type="NCBI Taxonomy" id="104178"/>
    <lineage>
        <taxon>Eukaryota</taxon>
        <taxon>Metazoa</taxon>
        <taxon>Cnidaria</taxon>
        <taxon>Anthozoa</taxon>
        <taxon>Hexacorallia</taxon>
        <taxon>Scleractinia</taxon>
        <taxon>Fungiina</taxon>
        <taxon>Poritidae</taxon>
        <taxon>Porites</taxon>
    </lineage>
</organism>
<dbReference type="InterPro" id="IPR040350">
    <property type="entry name" value="TMEM272"/>
</dbReference>
<feature type="transmembrane region" description="Helical" evidence="1">
    <location>
        <begin position="92"/>
        <end position="116"/>
    </location>
</feature>
<dbReference type="PANTHER" id="PTHR33444">
    <property type="entry name" value="SI:DKEY-19B23.12-RELATED"/>
    <property type="match status" value="1"/>
</dbReference>
<dbReference type="Proteomes" id="UP001159427">
    <property type="component" value="Unassembled WGS sequence"/>
</dbReference>
<comment type="caution">
    <text evidence="2">The sequence shown here is derived from an EMBL/GenBank/DDBJ whole genome shotgun (WGS) entry which is preliminary data.</text>
</comment>
<evidence type="ECO:0000256" key="1">
    <source>
        <dbReference type="SAM" id="Phobius"/>
    </source>
</evidence>
<keyword evidence="1" id="KW-0812">Transmembrane</keyword>
<evidence type="ECO:0000313" key="3">
    <source>
        <dbReference type="Proteomes" id="UP001159427"/>
    </source>
</evidence>
<feature type="transmembrane region" description="Helical" evidence="1">
    <location>
        <begin position="55"/>
        <end position="72"/>
    </location>
</feature>
<feature type="non-terminal residue" evidence="2">
    <location>
        <position position="120"/>
    </location>
</feature>
<feature type="transmembrane region" description="Helical" evidence="1">
    <location>
        <begin position="20"/>
        <end position="43"/>
    </location>
</feature>
<protein>
    <submittedName>
        <fullName evidence="2">Uncharacterized protein</fullName>
    </submittedName>
</protein>
<keyword evidence="3" id="KW-1185">Reference proteome</keyword>
<keyword evidence="1" id="KW-1133">Transmembrane helix</keyword>
<sequence>MIVFFLGAKYKDDCPVENMIPIYLIVGGSAGLLSTFCACAVEYRADHVIKQLCRLVLLPLFAWFIAGNVWIYKNYEPNYTDPESPYFCHKTLYLFAFWVITSYYIFFGVVLVIGCVTSIL</sequence>
<name>A0ABN8QES0_9CNID</name>
<gene>
    <name evidence="2" type="ORF">PEVE_00004247</name>
</gene>
<evidence type="ECO:0000313" key="2">
    <source>
        <dbReference type="EMBL" id="CAH3162292.1"/>
    </source>
</evidence>
<proteinExistence type="predicted"/>
<dbReference type="PANTHER" id="PTHR33444:SF2">
    <property type="entry name" value="MARVEL DOMAIN-CONTAINING PROTEIN"/>
    <property type="match status" value="1"/>
</dbReference>
<dbReference type="EMBL" id="CALNXI010001260">
    <property type="protein sequence ID" value="CAH3162292.1"/>
    <property type="molecule type" value="Genomic_DNA"/>
</dbReference>
<accession>A0ABN8QES0</accession>
<reference evidence="2 3" key="1">
    <citation type="submission" date="2022-05" db="EMBL/GenBank/DDBJ databases">
        <authorList>
            <consortium name="Genoscope - CEA"/>
            <person name="William W."/>
        </authorList>
    </citation>
    <scope>NUCLEOTIDE SEQUENCE [LARGE SCALE GENOMIC DNA]</scope>
</reference>
<keyword evidence="1" id="KW-0472">Membrane</keyword>